<proteinExistence type="predicted"/>
<dbReference type="AlphaFoldDB" id="A0AAE0THX8"/>
<evidence type="ECO:0000259" key="10">
    <source>
        <dbReference type="PROSITE" id="PS51292"/>
    </source>
</evidence>
<evidence type="ECO:0000256" key="9">
    <source>
        <dbReference type="SAM" id="Phobius"/>
    </source>
</evidence>
<dbReference type="PROSITE" id="PS51292">
    <property type="entry name" value="ZF_RING_CH"/>
    <property type="match status" value="1"/>
</dbReference>
<keyword evidence="12" id="KW-1185">Reference proteome</keyword>
<protein>
    <recommendedName>
        <fullName evidence="10">RING-CH-type domain-containing protein</fullName>
    </recommendedName>
</protein>
<keyword evidence="9" id="KW-1133">Transmembrane helix</keyword>
<evidence type="ECO:0000256" key="1">
    <source>
        <dbReference type="ARBA" id="ARBA00004127"/>
    </source>
</evidence>
<organism evidence="11 12">
    <name type="scientific">Potamilus streckersoni</name>
    <dbReference type="NCBI Taxonomy" id="2493646"/>
    <lineage>
        <taxon>Eukaryota</taxon>
        <taxon>Metazoa</taxon>
        <taxon>Spiralia</taxon>
        <taxon>Lophotrochozoa</taxon>
        <taxon>Mollusca</taxon>
        <taxon>Bivalvia</taxon>
        <taxon>Autobranchia</taxon>
        <taxon>Heteroconchia</taxon>
        <taxon>Palaeoheterodonta</taxon>
        <taxon>Unionida</taxon>
        <taxon>Unionoidea</taxon>
        <taxon>Unionidae</taxon>
        <taxon>Ambleminae</taxon>
        <taxon>Lampsilini</taxon>
        <taxon>Potamilus</taxon>
    </lineage>
</organism>
<dbReference type="GO" id="GO:0005765">
    <property type="term" value="C:lysosomal membrane"/>
    <property type="evidence" value="ECO:0007669"/>
    <property type="project" value="UniProtKB-SubCell"/>
</dbReference>
<keyword evidence="7" id="KW-0391">Immunity</keyword>
<feature type="compositionally biased region" description="Basic and acidic residues" evidence="8">
    <location>
        <begin position="24"/>
        <end position="55"/>
    </location>
</feature>
<dbReference type="Proteomes" id="UP001195483">
    <property type="component" value="Unassembled WGS sequence"/>
</dbReference>
<dbReference type="SMART" id="SM00744">
    <property type="entry name" value="RINGv"/>
    <property type="match status" value="1"/>
</dbReference>
<reference evidence="11" key="3">
    <citation type="submission" date="2023-05" db="EMBL/GenBank/DDBJ databases">
        <authorList>
            <person name="Smith C.H."/>
        </authorList>
    </citation>
    <scope>NUCLEOTIDE SEQUENCE</scope>
    <source>
        <strain evidence="11">CHS0354</strain>
        <tissue evidence="11">Mantle</tissue>
    </source>
</reference>
<dbReference type="GO" id="GO:0008270">
    <property type="term" value="F:zinc ion binding"/>
    <property type="evidence" value="ECO:0007669"/>
    <property type="project" value="UniProtKB-KW"/>
</dbReference>
<keyword evidence="9" id="KW-0812">Transmembrane</keyword>
<keyword evidence="9" id="KW-0472">Membrane</keyword>
<keyword evidence="4" id="KW-0479">Metal-binding</keyword>
<evidence type="ECO:0000256" key="5">
    <source>
        <dbReference type="ARBA" id="ARBA00022771"/>
    </source>
</evidence>
<dbReference type="InterPro" id="IPR013083">
    <property type="entry name" value="Znf_RING/FYVE/PHD"/>
</dbReference>
<evidence type="ECO:0000256" key="6">
    <source>
        <dbReference type="ARBA" id="ARBA00022833"/>
    </source>
</evidence>
<evidence type="ECO:0000313" key="12">
    <source>
        <dbReference type="Proteomes" id="UP001195483"/>
    </source>
</evidence>
<dbReference type="GO" id="GO:0002376">
    <property type="term" value="P:immune system process"/>
    <property type="evidence" value="ECO:0007669"/>
    <property type="project" value="UniProtKB-KW"/>
</dbReference>
<dbReference type="GO" id="GO:0005768">
    <property type="term" value="C:endosome"/>
    <property type="evidence" value="ECO:0007669"/>
    <property type="project" value="UniProtKB-SubCell"/>
</dbReference>
<keyword evidence="5" id="KW-0863">Zinc-finger</keyword>
<feature type="domain" description="RING-CH-type" evidence="10">
    <location>
        <begin position="72"/>
        <end position="136"/>
    </location>
</feature>
<evidence type="ECO:0000313" key="11">
    <source>
        <dbReference type="EMBL" id="KAK3610747.1"/>
    </source>
</evidence>
<evidence type="ECO:0000256" key="3">
    <source>
        <dbReference type="ARBA" id="ARBA00004656"/>
    </source>
</evidence>
<feature type="transmembrane region" description="Helical" evidence="9">
    <location>
        <begin position="200"/>
        <end position="218"/>
    </location>
</feature>
<keyword evidence="6" id="KW-0862">Zinc</keyword>
<evidence type="ECO:0000256" key="8">
    <source>
        <dbReference type="SAM" id="MobiDB-lite"/>
    </source>
</evidence>
<accession>A0AAE0THX8</accession>
<evidence type="ECO:0000256" key="4">
    <source>
        <dbReference type="ARBA" id="ARBA00022723"/>
    </source>
</evidence>
<evidence type="ECO:0000256" key="7">
    <source>
        <dbReference type="ARBA" id="ARBA00022859"/>
    </source>
</evidence>
<dbReference type="PANTHER" id="PTHR45981">
    <property type="entry name" value="LD02310P"/>
    <property type="match status" value="1"/>
</dbReference>
<feature type="compositionally biased region" description="Polar residues" evidence="8">
    <location>
        <begin position="13"/>
        <end position="23"/>
    </location>
</feature>
<reference evidence="11" key="1">
    <citation type="journal article" date="2021" name="Genome Biol. Evol.">
        <title>A High-Quality Reference Genome for a Parasitic Bivalve with Doubly Uniparental Inheritance (Bivalvia: Unionida).</title>
        <authorList>
            <person name="Smith C.H."/>
        </authorList>
    </citation>
    <scope>NUCLEOTIDE SEQUENCE</scope>
    <source>
        <strain evidence="11">CHS0354</strain>
    </source>
</reference>
<comment type="subcellular location">
    <subcellularLocation>
        <location evidence="1">Endomembrane system</location>
        <topology evidence="1">Multi-pass membrane protein</topology>
    </subcellularLocation>
    <subcellularLocation>
        <location evidence="2">Endosome</location>
    </subcellularLocation>
    <subcellularLocation>
        <location evidence="3">Lysosome membrane</location>
    </subcellularLocation>
</comment>
<dbReference type="Gene3D" id="3.30.40.10">
    <property type="entry name" value="Zinc/RING finger domain, C3HC4 (zinc finger)"/>
    <property type="match status" value="1"/>
</dbReference>
<gene>
    <name evidence="11" type="ORF">CHS0354_028145</name>
</gene>
<feature type="transmembrane region" description="Helical" evidence="9">
    <location>
        <begin position="158"/>
        <end position="180"/>
    </location>
</feature>
<feature type="region of interest" description="Disordered" evidence="8">
    <location>
        <begin position="1"/>
        <end position="63"/>
    </location>
</feature>
<sequence length="273" mass="31175">MPLQEIKVISTMPEHTQNGTNSSDIRKNSNHKEKEKNKQIIPMKKKDSNAKETLHPDSPTPRKVTVEQCESQMSASVEACRICQCETCEIRPESPLIAPCLCDGSLRFIHQACLQKWIKSSNKIACELCNFEYHMTKKTKPFSEWERLEMTTAERRKVVCSVTFHVIAITCVVWSLYVLIDRTKEEVEEGALEWPFWTKLIVVAIGFTGGVAFMYVQCKMYFTLCKKWQTYNRIILIDSISDVERASISVQMKKSQIDGGITNVAVIDDIGII</sequence>
<dbReference type="EMBL" id="JAEAOA010001692">
    <property type="protein sequence ID" value="KAK3610747.1"/>
    <property type="molecule type" value="Genomic_DNA"/>
</dbReference>
<evidence type="ECO:0000256" key="2">
    <source>
        <dbReference type="ARBA" id="ARBA00004177"/>
    </source>
</evidence>
<dbReference type="Pfam" id="PF12906">
    <property type="entry name" value="RINGv"/>
    <property type="match status" value="1"/>
</dbReference>
<reference evidence="11" key="2">
    <citation type="journal article" date="2021" name="Genome Biol. Evol.">
        <title>Developing a high-quality reference genome for a parasitic bivalve with doubly uniparental inheritance (Bivalvia: Unionida).</title>
        <authorList>
            <person name="Smith C.H."/>
        </authorList>
    </citation>
    <scope>NUCLEOTIDE SEQUENCE</scope>
    <source>
        <strain evidence="11">CHS0354</strain>
        <tissue evidence="11">Mantle</tissue>
    </source>
</reference>
<comment type="caution">
    <text evidence="11">The sequence shown here is derived from an EMBL/GenBank/DDBJ whole genome shotgun (WGS) entry which is preliminary data.</text>
</comment>
<name>A0AAE0THX8_9BIVA</name>
<dbReference type="SUPFAM" id="SSF57850">
    <property type="entry name" value="RING/U-box"/>
    <property type="match status" value="1"/>
</dbReference>
<dbReference type="InterPro" id="IPR011016">
    <property type="entry name" value="Znf_RING-CH"/>
</dbReference>